<keyword evidence="3" id="KW-1185">Reference proteome</keyword>
<name>A0A929L5A2_9SPHI</name>
<protein>
    <submittedName>
        <fullName evidence="2">M23 family metallopeptidase</fullName>
    </submittedName>
</protein>
<dbReference type="CDD" id="cd12797">
    <property type="entry name" value="M23_peptidase"/>
    <property type="match status" value="1"/>
</dbReference>
<organism evidence="2 3">
    <name type="scientific">Mucilaginibacter myungsuensis</name>
    <dbReference type="NCBI Taxonomy" id="649104"/>
    <lineage>
        <taxon>Bacteria</taxon>
        <taxon>Pseudomonadati</taxon>
        <taxon>Bacteroidota</taxon>
        <taxon>Sphingobacteriia</taxon>
        <taxon>Sphingobacteriales</taxon>
        <taxon>Sphingobacteriaceae</taxon>
        <taxon>Mucilaginibacter</taxon>
    </lineage>
</organism>
<dbReference type="SUPFAM" id="SSF51261">
    <property type="entry name" value="Duplicated hybrid motif"/>
    <property type="match status" value="1"/>
</dbReference>
<gene>
    <name evidence="2" type="ORF">IRJ16_20435</name>
</gene>
<dbReference type="PANTHER" id="PTHR21666">
    <property type="entry name" value="PEPTIDASE-RELATED"/>
    <property type="match status" value="1"/>
</dbReference>
<sequence>MTKRIYLFLILAVLTYAATGQDLLSPPSYLQGFSRSKEYPQFIFSYPLEIPPTTAGSFGELRPNHFHSGLDFKTQQRTGIPVHAPAAGFISRLKIQYGGFGQAVYIDHPGGYTTVYGHLDRFTPEILQYIRSEQAKQQKYDVDLYLKPEEMPVYKGQVFAWSGNTGASGGPHLHFEIRDAATQQTINPQLFGLTIPDKVPPTITSVSVYHLNGRPFDENTFRQSYAVRGANGEYSLSQPQTLELSGSIGFGISASDMNSTSFNKNGVYSIELKVDDKTVFTFAVERFGFDQTRGINAYIDLPYQMRTGGFIQKCFVPPGSKATIYPQSVNKGIVTFADTALHNVEYVVKDIAGNTSTVKLKVRSSIAKDRGIFTPKGFLLRYDRHNEFVNDKVKLVVEPNNIYDDLDLMYRTLPKRAGSLSELHGIHNRFTPIHDSLYLYIKPDVDISQLANKVVVTGTVSGAVETDVVDGWVRGKIRSFGDYDIKVDTIPPTISGVNIRNGSNLSKVSRITLRISDGLSGVKNYVGKIDGKWVLVEHDYKSKAFIYTFDGSIGSGKHTFELTATDYKDNVSQFTAEFTR</sequence>
<dbReference type="GO" id="GO:0004222">
    <property type="term" value="F:metalloendopeptidase activity"/>
    <property type="evidence" value="ECO:0007669"/>
    <property type="project" value="TreeGrafter"/>
</dbReference>
<dbReference type="EMBL" id="JADFFL010000010">
    <property type="protein sequence ID" value="MBE9664260.1"/>
    <property type="molecule type" value="Genomic_DNA"/>
</dbReference>
<dbReference type="Proteomes" id="UP000622475">
    <property type="component" value="Unassembled WGS sequence"/>
</dbReference>
<comment type="caution">
    <text evidence="2">The sequence shown here is derived from an EMBL/GenBank/DDBJ whole genome shotgun (WGS) entry which is preliminary data.</text>
</comment>
<dbReference type="RefSeq" id="WP_194113504.1">
    <property type="nucleotide sequence ID" value="NZ_JADFFL010000010.1"/>
</dbReference>
<accession>A0A929L5A2</accession>
<dbReference type="Gene3D" id="2.70.70.10">
    <property type="entry name" value="Glucose Permease (Domain IIA)"/>
    <property type="match status" value="1"/>
</dbReference>
<reference evidence="2" key="1">
    <citation type="submission" date="2020-10" db="EMBL/GenBank/DDBJ databases">
        <title>Mucilaginibacter mali sp. nov., isolated from rhizosphere soil of apple orchard.</title>
        <authorList>
            <person name="Lee J.-S."/>
            <person name="Kim H.S."/>
            <person name="Kim J.-S."/>
        </authorList>
    </citation>
    <scope>NUCLEOTIDE SEQUENCE</scope>
    <source>
        <strain evidence="2">KCTC 22746</strain>
    </source>
</reference>
<evidence type="ECO:0000313" key="2">
    <source>
        <dbReference type="EMBL" id="MBE9664260.1"/>
    </source>
</evidence>
<dbReference type="InterPro" id="IPR011055">
    <property type="entry name" value="Dup_hybrid_motif"/>
</dbReference>
<dbReference type="InterPro" id="IPR050570">
    <property type="entry name" value="Cell_wall_metabolism_enzyme"/>
</dbReference>
<dbReference type="AlphaFoldDB" id="A0A929L5A2"/>
<evidence type="ECO:0000313" key="3">
    <source>
        <dbReference type="Proteomes" id="UP000622475"/>
    </source>
</evidence>
<proteinExistence type="predicted"/>
<evidence type="ECO:0000259" key="1">
    <source>
        <dbReference type="Pfam" id="PF01551"/>
    </source>
</evidence>
<dbReference type="PANTHER" id="PTHR21666:SF285">
    <property type="entry name" value="M23 FAMILY METALLOPEPTIDASE"/>
    <property type="match status" value="1"/>
</dbReference>
<feature type="domain" description="M23ase beta-sheet core" evidence="1">
    <location>
        <begin position="66"/>
        <end position="131"/>
    </location>
</feature>
<dbReference type="Pfam" id="PF01551">
    <property type="entry name" value="Peptidase_M23"/>
    <property type="match status" value="1"/>
</dbReference>
<dbReference type="InterPro" id="IPR016047">
    <property type="entry name" value="M23ase_b-sheet_dom"/>
</dbReference>